<evidence type="ECO:0000313" key="4">
    <source>
        <dbReference type="Proteomes" id="UP001202281"/>
    </source>
</evidence>
<accession>A0ABT0BUA1</accession>
<dbReference type="InterPro" id="IPR023614">
    <property type="entry name" value="Porin_dom_sf"/>
</dbReference>
<evidence type="ECO:0000256" key="1">
    <source>
        <dbReference type="SAM" id="SignalP"/>
    </source>
</evidence>
<protein>
    <submittedName>
        <fullName evidence="3">Alginate export family protein</fullName>
    </submittedName>
</protein>
<keyword evidence="1" id="KW-0732">Signal</keyword>
<evidence type="ECO:0000259" key="2">
    <source>
        <dbReference type="Pfam" id="PF13372"/>
    </source>
</evidence>
<comment type="caution">
    <text evidence="3">The sequence shown here is derived from an EMBL/GenBank/DDBJ whole genome shotgun (WGS) entry which is preliminary data.</text>
</comment>
<dbReference type="Gene3D" id="2.40.160.10">
    <property type="entry name" value="Porin"/>
    <property type="match status" value="1"/>
</dbReference>
<organism evidence="3 4">
    <name type="scientific">Novosphingobium beihaiensis</name>
    <dbReference type="NCBI Taxonomy" id="2930389"/>
    <lineage>
        <taxon>Bacteria</taxon>
        <taxon>Pseudomonadati</taxon>
        <taxon>Pseudomonadota</taxon>
        <taxon>Alphaproteobacteria</taxon>
        <taxon>Sphingomonadales</taxon>
        <taxon>Sphingomonadaceae</taxon>
        <taxon>Novosphingobium</taxon>
    </lineage>
</organism>
<dbReference type="Pfam" id="PF13372">
    <property type="entry name" value="Alginate_exp"/>
    <property type="match status" value="1"/>
</dbReference>
<dbReference type="Proteomes" id="UP001202281">
    <property type="component" value="Unassembled WGS sequence"/>
</dbReference>
<feature type="chain" id="PRO_5047135298" evidence="1">
    <location>
        <begin position="21"/>
        <end position="412"/>
    </location>
</feature>
<dbReference type="RefSeq" id="WP_243923436.1">
    <property type="nucleotide sequence ID" value="NZ_JALHLG010000040.1"/>
</dbReference>
<sequence>MKTALSLAALAVTTASLAIAAPAAAKPGDPIKVNDDLTIDPIIEGNLRWEHVDQDDLGRDADAVTMRLRAGAEATTHGLSLLAEAEGTLAIGDHYNDTIPGNNGYLGAEPYSVVADPQNVELNRLQMAYQGKSAKVTIGRQRVILDNARFVGNVGWRQNEQTFDAIRGQAKVGPVALDVTYSISQRTIFGVDSPNQHFDGNMILANGSFDVKPLKITGFAYMIDYDTRVAFSSQTFGFLASGAVPLGGGAKVNFKASYANQQDYKLNPVHYSADYINAELGASLAGFGIKAGYEELGSDGGVAAFQTPLATLHAFNGWADLFLTTPANGLRDYYAGASAKIGNAGPLKGMKAAVVYHKFKSDYASIDYGQEWDASLGFAVAGYPVLLKYANYDAKAFGTDTGKLWLQVSFKY</sequence>
<name>A0ABT0BUA1_9SPHN</name>
<evidence type="ECO:0000313" key="3">
    <source>
        <dbReference type="EMBL" id="MCJ2188619.1"/>
    </source>
</evidence>
<feature type="domain" description="Alginate export" evidence="2">
    <location>
        <begin position="78"/>
        <end position="180"/>
    </location>
</feature>
<gene>
    <name evidence="3" type="ORF">MTR66_17585</name>
</gene>
<reference evidence="3 4" key="1">
    <citation type="submission" date="2022-04" db="EMBL/GenBank/DDBJ databases">
        <title>Identification of a novel bacterium isolated from mangrove sediments.</title>
        <authorList>
            <person name="Pan X."/>
        </authorList>
    </citation>
    <scope>NUCLEOTIDE SEQUENCE [LARGE SCALE GENOMIC DNA]</scope>
    <source>
        <strain evidence="3 4">B2638</strain>
    </source>
</reference>
<keyword evidence="4" id="KW-1185">Reference proteome</keyword>
<feature type="signal peptide" evidence="1">
    <location>
        <begin position="1"/>
        <end position="20"/>
    </location>
</feature>
<dbReference type="EMBL" id="JALHLG010000040">
    <property type="protein sequence ID" value="MCJ2188619.1"/>
    <property type="molecule type" value="Genomic_DNA"/>
</dbReference>
<proteinExistence type="predicted"/>
<dbReference type="InterPro" id="IPR025388">
    <property type="entry name" value="Alginate_export_dom"/>
</dbReference>